<organism evidence="1 2">
    <name type="scientific">Trifolium medium</name>
    <dbReference type="NCBI Taxonomy" id="97028"/>
    <lineage>
        <taxon>Eukaryota</taxon>
        <taxon>Viridiplantae</taxon>
        <taxon>Streptophyta</taxon>
        <taxon>Embryophyta</taxon>
        <taxon>Tracheophyta</taxon>
        <taxon>Spermatophyta</taxon>
        <taxon>Magnoliopsida</taxon>
        <taxon>eudicotyledons</taxon>
        <taxon>Gunneridae</taxon>
        <taxon>Pentapetalae</taxon>
        <taxon>rosids</taxon>
        <taxon>fabids</taxon>
        <taxon>Fabales</taxon>
        <taxon>Fabaceae</taxon>
        <taxon>Papilionoideae</taxon>
        <taxon>50 kb inversion clade</taxon>
        <taxon>NPAAA clade</taxon>
        <taxon>Hologalegina</taxon>
        <taxon>IRL clade</taxon>
        <taxon>Trifolieae</taxon>
        <taxon>Trifolium</taxon>
    </lineage>
</organism>
<evidence type="ECO:0000313" key="1">
    <source>
        <dbReference type="EMBL" id="MCI15607.1"/>
    </source>
</evidence>
<keyword evidence="2" id="KW-1185">Reference proteome</keyword>
<evidence type="ECO:0000313" key="2">
    <source>
        <dbReference type="Proteomes" id="UP000265520"/>
    </source>
</evidence>
<comment type="caution">
    <text evidence="1">The sequence shown here is derived from an EMBL/GenBank/DDBJ whole genome shotgun (WGS) entry which is preliminary data.</text>
</comment>
<reference evidence="1 2" key="1">
    <citation type="journal article" date="2018" name="Front. Plant Sci.">
        <title>Red Clover (Trifolium pratense) and Zigzag Clover (T. medium) - A Picture of Genomic Similarities and Differences.</title>
        <authorList>
            <person name="Dluhosova J."/>
            <person name="Istvanek J."/>
            <person name="Nedelnik J."/>
            <person name="Repkova J."/>
        </authorList>
    </citation>
    <scope>NUCLEOTIDE SEQUENCE [LARGE SCALE GENOMIC DNA]</scope>
    <source>
        <strain evidence="2">cv. 10/8</strain>
        <tissue evidence="1">Leaf</tissue>
    </source>
</reference>
<name>A0A392PVB1_9FABA</name>
<dbReference type="AlphaFoldDB" id="A0A392PVB1"/>
<dbReference type="EMBL" id="LXQA010097172">
    <property type="protein sequence ID" value="MCI15607.1"/>
    <property type="molecule type" value="Genomic_DNA"/>
</dbReference>
<protein>
    <submittedName>
        <fullName evidence="1">Uncharacterized protein</fullName>
    </submittedName>
</protein>
<proteinExistence type="predicted"/>
<feature type="non-terminal residue" evidence="1">
    <location>
        <position position="1"/>
    </location>
</feature>
<sequence length="56" mass="6376">AAAGVLYRRFTEHGFPRNPFPHEKVITRDLFYQRLVEISKKPVGGFTNSTFGHPST</sequence>
<dbReference type="Proteomes" id="UP000265520">
    <property type="component" value="Unassembled WGS sequence"/>
</dbReference>
<accession>A0A392PVB1</accession>